<dbReference type="Gene3D" id="1.10.730.10">
    <property type="entry name" value="Isoleucyl-tRNA Synthetase, Domain 1"/>
    <property type="match status" value="1"/>
</dbReference>
<evidence type="ECO:0000259" key="1">
    <source>
        <dbReference type="SMART" id="SM00836"/>
    </source>
</evidence>
<reference evidence="2 3" key="1">
    <citation type="submission" date="2022-01" db="EMBL/GenBank/DDBJ databases">
        <title>A high-quality chromosome-level genome assembly of rohu carp, Labeo rohita.</title>
        <authorList>
            <person name="Arick M.A. II"/>
            <person name="Hsu C.-Y."/>
            <person name="Magbanua Z."/>
            <person name="Pechanova O."/>
            <person name="Grover C."/>
            <person name="Miller E."/>
            <person name="Thrash A."/>
            <person name="Ezzel L."/>
            <person name="Alam S."/>
            <person name="Benzie J."/>
            <person name="Hamilton M."/>
            <person name="Karsi A."/>
            <person name="Lawrence M.L."/>
            <person name="Peterson D.G."/>
        </authorList>
    </citation>
    <scope>NUCLEOTIDE SEQUENCE [LARGE SCALE GENOMIC DNA]</scope>
    <source>
        <strain evidence="3">BAU-BD-2019</strain>
        <tissue evidence="2">Blood</tissue>
    </source>
</reference>
<dbReference type="InterPro" id="IPR009080">
    <property type="entry name" value="tRNAsynth_Ia_anticodon-bd"/>
</dbReference>
<dbReference type="SUPFAM" id="SSF47323">
    <property type="entry name" value="Anticodon-binding domain of a subclass of class I aminoacyl-tRNA synthetases"/>
    <property type="match status" value="1"/>
</dbReference>
<dbReference type="Proteomes" id="UP000830375">
    <property type="component" value="Unassembled WGS sequence"/>
</dbReference>
<dbReference type="Pfam" id="PF05746">
    <property type="entry name" value="DALR_1"/>
    <property type="match status" value="1"/>
</dbReference>
<sequence length="536" mass="59693">MEEAVPFSIVSTVKALSGALRRDAEHDAEISREREKLWFKESSAKNLRNRDFLSPNTVLTTLYAGGEVPSDVLSGIRSLRGSGVLPMGATEVTAEGLRVCVDRCAAFKGVLCGITPYLRPAAQRQGCVLINCPALHTKQTVPSPDTLALGQLRTVLIADHLGAQLRRQGYTVSFCPALPQDSDIVNFLKTLGIDWPTVPVSWTNEDREEKMKKALETSTYRDREMERGKRRSRGEEIEGEKRGIKEEVRINLKQVLQDENLQGYDPSLGTCTVQREALCHLAQLDSATADFSVSTATALHVTSCQDEFRQQQTAMLWRAAGATAVQRLVICGPVKTPGIQMNAAQYLQLRKAQMKEASEMKYGDQVEGQTWDDIIRVMTSATVRFELLSTVHTSPVTLDVQRDSGVSTKGPRGGVFVMYNCARLYPEIPGGTELDFSSLKEEGEWLLLFNYLIPFSELLDQSGQILEHEGGTARVCRFLVSLSKDFSSYYNRVHVLGEPLPHLFNQMFCRLLLLRALRELYHSALDSLNLPPIPQL</sequence>
<comment type="caution">
    <text evidence="2">The sequence shown here is derived from an EMBL/GenBank/DDBJ whole genome shotgun (WGS) entry which is preliminary data.</text>
</comment>
<dbReference type="SMART" id="SM00836">
    <property type="entry name" value="DALR_1"/>
    <property type="match status" value="1"/>
</dbReference>
<dbReference type="EMBL" id="JACTAM010000008">
    <property type="protein sequence ID" value="KAI2661643.1"/>
    <property type="molecule type" value="Genomic_DNA"/>
</dbReference>
<dbReference type="PANTHER" id="PTHR16043:SF1">
    <property type="entry name" value="DALR ANTICODON-BINDING DOMAIN-CONTAINING PROTEIN 3"/>
    <property type="match status" value="1"/>
</dbReference>
<dbReference type="InterPro" id="IPR037380">
    <property type="entry name" value="DALRD3"/>
</dbReference>
<keyword evidence="3" id="KW-1185">Reference proteome</keyword>
<accession>A0ABQ8MFI5</accession>
<gene>
    <name evidence="2" type="ORF">H4Q32_007285</name>
</gene>
<evidence type="ECO:0000313" key="2">
    <source>
        <dbReference type="EMBL" id="KAI2661643.1"/>
    </source>
</evidence>
<name>A0ABQ8MFI5_LABRO</name>
<dbReference type="InterPro" id="IPR008909">
    <property type="entry name" value="DALR_anticod-bd"/>
</dbReference>
<proteinExistence type="predicted"/>
<organism evidence="2 3">
    <name type="scientific">Labeo rohita</name>
    <name type="common">Indian major carp</name>
    <name type="synonym">Cyprinus rohita</name>
    <dbReference type="NCBI Taxonomy" id="84645"/>
    <lineage>
        <taxon>Eukaryota</taxon>
        <taxon>Metazoa</taxon>
        <taxon>Chordata</taxon>
        <taxon>Craniata</taxon>
        <taxon>Vertebrata</taxon>
        <taxon>Euteleostomi</taxon>
        <taxon>Actinopterygii</taxon>
        <taxon>Neopterygii</taxon>
        <taxon>Teleostei</taxon>
        <taxon>Ostariophysi</taxon>
        <taxon>Cypriniformes</taxon>
        <taxon>Cyprinidae</taxon>
        <taxon>Labeoninae</taxon>
        <taxon>Labeonini</taxon>
        <taxon>Labeo</taxon>
    </lineage>
</organism>
<feature type="domain" description="DALR anticodon binding" evidence="1">
    <location>
        <begin position="417"/>
        <end position="536"/>
    </location>
</feature>
<evidence type="ECO:0000313" key="3">
    <source>
        <dbReference type="Proteomes" id="UP000830375"/>
    </source>
</evidence>
<dbReference type="PANTHER" id="PTHR16043">
    <property type="entry name" value="DALRD3 PROTEIN"/>
    <property type="match status" value="1"/>
</dbReference>
<protein>
    <submittedName>
        <fullName evidence="2">DALR anticodon-binding domain-containing protein 3</fullName>
    </submittedName>
</protein>